<dbReference type="Proteomes" id="UP000294241">
    <property type="component" value="Unassembled WGS sequence"/>
</dbReference>
<evidence type="ECO:0000313" key="5">
    <source>
        <dbReference type="Proteomes" id="UP000294241"/>
    </source>
</evidence>
<evidence type="ECO:0000313" key="4">
    <source>
        <dbReference type="EMBL" id="TCF39791.1"/>
    </source>
</evidence>
<dbReference type="Gene3D" id="3.20.20.80">
    <property type="entry name" value="Glycosidases"/>
    <property type="match status" value="1"/>
</dbReference>
<evidence type="ECO:0000256" key="1">
    <source>
        <dbReference type="ARBA" id="ARBA00022801"/>
    </source>
</evidence>
<keyword evidence="1" id="KW-0378">Hydrolase</keyword>
<feature type="domain" description="Glycosyl hydrolase family 13 catalytic" evidence="3">
    <location>
        <begin position="22"/>
        <end position="372"/>
    </location>
</feature>
<evidence type="ECO:0000256" key="2">
    <source>
        <dbReference type="ARBA" id="ARBA00023295"/>
    </source>
</evidence>
<organism evidence="4 5">
    <name type="scientific">Bifidobacterium longum subsp. longum</name>
    <dbReference type="NCBI Taxonomy" id="1679"/>
    <lineage>
        <taxon>Bacteria</taxon>
        <taxon>Bacillati</taxon>
        <taxon>Actinomycetota</taxon>
        <taxon>Actinomycetes</taxon>
        <taxon>Bifidobacteriales</taxon>
        <taxon>Bifidobacteriaceae</taxon>
        <taxon>Bifidobacterium</taxon>
    </lineage>
</organism>
<dbReference type="Pfam" id="PF00128">
    <property type="entry name" value="Alpha-amylase"/>
    <property type="match status" value="1"/>
</dbReference>
<reference evidence="4 5" key="1">
    <citation type="journal article" date="2018" name="Sci. Rep.">
        <title>Genomic diversity and distribution of Bifidobacterium longum subsp. longum across the human lifespan.</title>
        <authorList>
            <person name="Odamaki T."/>
            <person name="Bottacini F."/>
            <person name="Kato K."/>
            <person name="Mitsuyama E."/>
            <person name="Yoshida K."/>
            <person name="Horigome A."/>
            <person name="Xiao J.Z."/>
            <person name="van Sinderen D."/>
        </authorList>
    </citation>
    <scope>NUCLEOTIDE SEQUENCE [LARGE SCALE GENOMIC DNA]</scope>
    <source>
        <strain evidence="4 5">MCC10100</strain>
    </source>
</reference>
<dbReference type="InterPro" id="IPR017853">
    <property type="entry name" value="GH"/>
</dbReference>
<dbReference type="EMBL" id="SHST01000021">
    <property type="protein sequence ID" value="TCF39791.1"/>
    <property type="molecule type" value="Genomic_DNA"/>
</dbReference>
<dbReference type="SMART" id="SM00642">
    <property type="entry name" value="Aamy"/>
    <property type="match status" value="1"/>
</dbReference>
<dbReference type="AlphaFoldDB" id="A0A4R0UPN3"/>
<dbReference type="SUPFAM" id="SSF51445">
    <property type="entry name" value="(Trans)glycosidases"/>
    <property type="match status" value="1"/>
</dbReference>
<dbReference type="GO" id="GO:0005975">
    <property type="term" value="P:carbohydrate metabolic process"/>
    <property type="evidence" value="ECO:0007669"/>
    <property type="project" value="InterPro"/>
</dbReference>
<dbReference type="InterPro" id="IPR006047">
    <property type="entry name" value="GH13_cat_dom"/>
</dbReference>
<gene>
    <name evidence="4" type="ORF">MCC10100_0752</name>
</gene>
<dbReference type="PANTHER" id="PTHR10357">
    <property type="entry name" value="ALPHA-AMYLASE FAMILY MEMBER"/>
    <property type="match status" value="1"/>
</dbReference>
<dbReference type="GO" id="GO:0016798">
    <property type="term" value="F:hydrolase activity, acting on glycosyl bonds"/>
    <property type="evidence" value="ECO:0007669"/>
    <property type="project" value="UniProtKB-KW"/>
</dbReference>
<keyword evidence="2" id="KW-0326">Glycosidase</keyword>
<dbReference type="CDD" id="cd11354">
    <property type="entry name" value="AmyAc_bac_CMD_like"/>
    <property type="match status" value="1"/>
</dbReference>
<dbReference type="PANTHER" id="PTHR10357:SF210">
    <property type="entry name" value="MALTODEXTRIN GLUCOSIDASE"/>
    <property type="match status" value="1"/>
</dbReference>
<protein>
    <submittedName>
        <fullName evidence="4">Cyclomaltodextrinase</fullName>
    </submittedName>
</protein>
<comment type="caution">
    <text evidence="4">The sequence shown here is derived from an EMBL/GenBank/DDBJ whole genome shotgun (WGS) entry which is preliminary data.</text>
</comment>
<proteinExistence type="predicted"/>
<sequence>MVVSTDSSRTMPDWVKYGVFWHVYPLGFCGADIRPAGPRQFHGRGLDAIIPWLEYVRDLGASGLLLGPVFESATHGYDTLDHMHIDVRLGGDAAFDQLVAACRDMGLQVMLDGVFNHVSRNHPAVQAALDETAGRLNPADNPWHGLVRAHVGDNGEPALDVFEGHGDLVALDHSADETVDYVVHVMSHWLDRGAAGWRLDAAYAVPSPFWARVLPQVKAAHPYSWIFGEVIHGDYPRIIEESTMDLITQYELWKSIQHALETENFFELDWNLKRHNAFLDSFVPQTFIGNHDVTRIASQIGPAKAALALAVLMTVGGVPSIYYGDEQGYVGVKQERFGGDDDVRPKFPGSPAELSTLGEPTYRLHQALIALRRRNPWLLDARTEAVKLENKHFVYRSTSADAQHSLTVDLNIEQSPTFTIRNADGSTAYQWLAPSSEGANSFTSECLGSAGRAGNRTTGRPVRGRVCGVVRNAVRIG</sequence>
<accession>A0A4R0UPN3</accession>
<name>A0A4R0UPN3_BIFLL</name>
<evidence type="ECO:0000259" key="3">
    <source>
        <dbReference type="SMART" id="SM00642"/>
    </source>
</evidence>